<proteinExistence type="predicted"/>
<feature type="region of interest" description="Disordered" evidence="1">
    <location>
        <begin position="1"/>
        <end position="132"/>
    </location>
</feature>
<name>A0A6J4QKA3_9ACTN</name>
<evidence type="ECO:0000256" key="1">
    <source>
        <dbReference type="SAM" id="MobiDB-lite"/>
    </source>
</evidence>
<feature type="compositionally biased region" description="Basic residues" evidence="1">
    <location>
        <begin position="53"/>
        <end position="75"/>
    </location>
</feature>
<reference evidence="2" key="1">
    <citation type="submission" date="2020-02" db="EMBL/GenBank/DDBJ databases">
        <authorList>
            <person name="Meier V. D."/>
        </authorList>
    </citation>
    <scope>NUCLEOTIDE SEQUENCE</scope>
    <source>
        <strain evidence="2">AVDCRST_MAG80</strain>
    </source>
</reference>
<protein>
    <submittedName>
        <fullName evidence="2">Uncharacterized protein</fullName>
    </submittedName>
</protein>
<feature type="non-terminal residue" evidence="2">
    <location>
        <position position="132"/>
    </location>
</feature>
<organism evidence="2">
    <name type="scientific">uncultured Rubrobacteraceae bacterium</name>
    <dbReference type="NCBI Taxonomy" id="349277"/>
    <lineage>
        <taxon>Bacteria</taxon>
        <taxon>Bacillati</taxon>
        <taxon>Actinomycetota</taxon>
        <taxon>Rubrobacteria</taxon>
        <taxon>Rubrobacterales</taxon>
        <taxon>Rubrobacteraceae</taxon>
        <taxon>environmental samples</taxon>
    </lineage>
</organism>
<accession>A0A6J4QKA3</accession>
<feature type="non-terminal residue" evidence="2">
    <location>
        <position position="1"/>
    </location>
</feature>
<dbReference type="AlphaFoldDB" id="A0A6J4QKA3"/>
<gene>
    <name evidence="2" type="ORF">AVDCRST_MAG80-1639</name>
</gene>
<feature type="compositionally biased region" description="Basic and acidic residues" evidence="1">
    <location>
        <begin position="13"/>
        <end position="28"/>
    </location>
</feature>
<evidence type="ECO:0000313" key="2">
    <source>
        <dbReference type="EMBL" id="CAA9444524.1"/>
    </source>
</evidence>
<dbReference type="EMBL" id="CADCVC010000140">
    <property type="protein sequence ID" value="CAA9444524.1"/>
    <property type="molecule type" value="Genomic_DNA"/>
</dbReference>
<sequence>DGEPHKERRRRLDHGALERGRQEHRDRAGGVGDRGLAEEVGGLRRPRPPAYRRQPRRARVAAHGRQARRGRRRPVTHGACLPHRGGSGEPDRLPDSGQATAAEPAAHRPGALRHGRSAAFYHARGGSGGQRV</sequence>